<gene>
    <name evidence="1" type="ORF">ACOLOM_LOCUS13286</name>
</gene>
<dbReference type="Proteomes" id="UP000789525">
    <property type="component" value="Unassembled WGS sequence"/>
</dbReference>
<accession>A0ACA9QQT0</accession>
<evidence type="ECO:0000313" key="1">
    <source>
        <dbReference type="EMBL" id="CAG8762711.1"/>
    </source>
</evidence>
<reference evidence="1" key="1">
    <citation type="submission" date="2021-06" db="EMBL/GenBank/DDBJ databases">
        <authorList>
            <person name="Kallberg Y."/>
            <person name="Tangrot J."/>
            <person name="Rosling A."/>
        </authorList>
    </citation>
    <scope>NUCLEOTIDE SEQUENCE</scope>
    <source>
        <strain evidence="1">CL356</strain>
    </source>
</reference>
<sequence>TSISGYPIQSGTPSRRVWPLLEHWLLCTEKLLQWDILQDVASGEGNPDLALECAWRTLQTWNSENVVVATYMNQAQDPVTPRRLLFKAYFTLNTMACAAREQLQAAAQAASQGAAGGLQPQVKLDIDASSEFSKVVDEANQITLRKWFMLPENLTMAHVPLLAQFQQLRASSIIGGNAYLNPTTILDFGMTWYLGGSTYSM</sequence>
<name>A0ACA9QQT0_9GLOM</name>
<evidence type="ECO:0000313" key="2">
    <source>
        <dbReference type="Proteomes" id="UP000789525"/>
    </source>
</evidence>
<proteinExistence type="predicted"/>
<feature type="non-terminal residue" evidence="1">
    <location>
        <position position="201"/>
    </location>
</feature>
<dbReference type="EMBL" id="CAJVPT010059870">
    <property type="protein sequence ID" value="CAG8762711.1"/>
    <property type="molecule type" value="Genomic_DNA"/>
</dbReference>
<organism evidence="1 2">
    <name type="scientific">Acaulospora colombiana</name>
    <dbReference type="NCBI Taxonomy" id="27376"/>
    <lineage>
        <taxon>Eukaryota</taxon>
        <taxon>Fungi</taxon>
        <taxon>Fungi incertae sedis</taxon>
        <taxon>Mucoromycota</taxon>
        <taxon>Glomeromycotina</taxon>
        <taxon>Glomeromycetes</taxon>
        <taxon>Diversisporales</taxon>
        <taxon>Acaulosporaceae</taxon>
        <taxon>Acaulospora</taxon>
    </lineage>
</organism>
<comment type="caution">
    <text evidence="1">The sequence shown here is derived from an EMBL/GenBank/DDBJ whole genome shotgun (WGS) entry which is preliminary data.</text>
</comment>
<keyword evidence="2" id="KW-1185">Reference proteome</keyword>
<protein>
    <submittedName>
        <fullName evidence="1">12452_t:CDS:1</fullName>
    </submittedName>
</protein>
<feature type="non-terminal residue" evidence="1">
    <location>
        <position position="1"/>
    </location>
</feature>